<accession>A0AA38TYF3</accession>
<evidence type="ECO:0008006" key="4">
    <source>
        <dbReference type="Google" id="ProtNLM"/>
    </source>
</evidence>
<organism evidence="2 3">
    <name type="scientific">Lentinula aff. detonsa</name>
    <dbReference type="NCBI Taxonomy" id="2804958"/>
    <lineage>
        <taxon>Eukaryota</taxon>
        <taxon>Fungi</taxon>
        <taxon>Dikarya</taxon>
        <taxon>Basidiomycota</taxon>
        <taxon>Agaricomycotina</taxon>
        <taxon>Agaricomycetes</taxon>
        <taxon>Agaricomycetidae</taxon>
        <taxon>Agaricales</taxon>
        <taxon>Marasmiineae</taxon>
        <taxon>Omphalotaceae</taxon>
        <taxon>Lentinula</taxon>
    </lineage>
</organism>
<name>A0AA38TYF3_9AGAR</name>
<comment type="caution">
    <text evidence="2">The sequence shown here is derived from an EMBL/GenBank/DDBJ whole genome shotgun (WGS) entry which is preliminary data.</text>
</comment>
<gene>
    <name evidence="2" type="ORF">GGU10DRAFT_343147</name>
</gene>
<reference evidence="2" key="1">
    <citation type="submission" date="2022-08" db="EMBL/GenBank/DDBJ databases">
        <authorList>
            <consortium name="DOE Joint Genome Institute"/>
            <person name="Min B."/>
            <person name="Riley R."/>
            <person name="Sierra-Patev S."/>
            <person name="Naranjo-Ortiz M."/>
            <person name="Looney B."/>
            <person name="Konkel Z."/>
            <person name="Slot J.C."/>
            <person name="Sakamoto Y."/>
            <person name="Steenwyk J.L."/>
            <person name="Rokas A."/>
            <person name="Carro J."/>
            <person name="Camarero S."/>
            <person name="Ferreira P."/>
            <person name="Molpeceres G."/>
            <person name="Ruiz-Duenas F.J."/>
            <person name="Serrano A."/>
            <person name="Henrissat B."/>
            <person name="Drula E."/>
            <person name="Hughes K.W."/>
            <person name="Mata J.L."/>
            <person name="Ishikawa N.K."/>
            <person name="Vargas-Isla R."/>
            <person name="Ushijima S."/>
            <person name="Smith C.A."/>
            <person name="Ahrendt S."/>
            <person name="Andreopoulos W."/>
            <person name="He G."/>
            <person name="Labutti K."/>
            <person name="Lipzen A."/>
            <person name="Ng V."/>
            <person name="Sandor L."/>
            <person name="Barry K."/>
            <person name="Martinez A.T."/>
            <person name="Xiao Y."/>
            <person name="Gibbons J.G."/>
            <person name="Terashima K."/>
            <person name="Hibbett D.S."/>
            <person name="Grigoriev I.V."/>
        </authorList>
    </citation>
    <scope>NUCLEOTIDE SEQUENCE</scope>
    <source>
        <strain evidence="2">TFB10291</strain>
    </source>
</reference>
<protein>
    <recommendedName>
        <fullName evidence="4">Secreted protein</fullName>
    </recommendedName>
</protein>
<evidence type="ECO:0000256" key="1">
    <source>
        <dbReference type="SAM" id="SignalP"/>
    </source>
</evidence>
<keyword evidence="3" id="KW-1185">Reference proteome</keyword>
<evidence type="ECO:0000313" key="2">
    <source>
        <dbReference type="EMBL" id="KAJ3789552.1"/>
    </source>
</evidence>
<proteinExistence type="predicted"/>
<evidence type="ECO:0000313" key="3">
    <source>
        <dbReference type="Proteomes" id="UP001163798"/>
    </source>
</evidence>
<dbReference type="AlphaFoldDB" id="A0AA38TYF3"/>
<sequence>MASRQGQFCLTALKVTLFIPWLIAGFSSNANIEPRLCQVRSVSGRFAMITLRNALQQTDSIGNDISYFDF</sequence>
<keyword evidence="1" id="KW-0732">Signal</keyword>
<dbReference type="EMBL" id="MU793259">
    <property type="protein sequence ID" value="KAJ3789552.1"/>
    <property type="molecule type" value="Genomic_DNA"/>
</dbReference>
<feature type="signal peptide" evidence="1">
    <location>
        <begin position="1"/>
        <end position="25"/>
    </location>
</feature>
<dbReference type="Proteomes" id="UP001163798">
    <property type="component" value="Unassembled WGS sequence"/>
</dbReference>
<feature type="chain" id="PRO_5041208714" description="Secreted protein" evidence="1">
    <location>
        <begin position="26"/>
        <end position="70"/>
    </location>
</feature>